<organism evidence="1 2">
    <name type="scientific">Bugula neritina</name>
    <name type="common">Brown bryozoan</name>
    <name type="synonym">Sertularia neritina</name>
    <dbReference type="NCBI Taxonomy" id="10212"/>
    <lineage>
        <taxon>Eukaryota</taxon>
        <taxon>Metazoa</taxon>
        <taxon>Spiralia</taxon>
        <taxon>Lophotrochozoa</taxon>
        <taxon>Bryozoa</taxon>
        <taxon>Gymnolaemata</taxon>
        <taxon>Cheilostomatida</taxon>
        <taxon>Flustrina</taxon>
        <taxon>Buguloidea</taxon>
        <taxon>Bugulidae</taxon>
        <taxon>Bugula</taxon>
    </lineage>
</organism>
<sequence length="114" mass="12494">MQAEHFCCDRLQSAIVTISKHTATTSYVIDIPNSVKSTATWDSIAVGSCDRKEADSCIYLAKISAVDRQLEILRFEEPEFNNGSSGTITVENIEKISIKLSSHDDTAYSPIHAG</sequence>
<dbReference type="AlphaFoldDB" id="A0A7J7J6Z1"/>
<dbReference type="EMBL" id="VXIV02002935">
    <property type="protein sequence ID" value="KAF6021922.1"/>
    <property type="molecule type" value="Genomic_DNA"/>
</dbReference>
<comment type="caution">
    <text evidence="1">The sequence shown here is derived from an EMBL/GenBank/DDBJ whole genome shotgun (WGS) entry which is preliminary data.</text>
</comment>
<accession>A0A7J7J6Z1</accession>
<proteinExistence type="predicted"/>
<keyword evidence="2" id="KW-1185">Reference proteome</keyword>
<protein>
    <submittedName>
        <fullName evidence="1">Uncharacterized protein</fullName>
    </submittedName>
</protein>
<evidence type="ECO:0000313" key="1">
    <source>
        <dbReference type="EMBL" id="KAF6021922.1"/>
    </source>
</evidence>
<reference evidence="1" key="1">
    <citation type="submission" date="2020-06" db="EMBL/GenBank/DDBJ databases">
        <title>Draft genome of Bugula neritina, a colonial animal packing powerful symbionts and potential medicines.</title>
        <authorList>
            <person name="Rayko M."/>
        </authorList>
    </citation>
    <scope>NUCLEOTIDE SEQUENCE [LARGE SCALE GENOMIC DNA]</scope>
    <source>
        <strain evidence="1">Kwan_BN1</strain>
    </source>
</reference>
<dbReference type="Proteomes" id="UP000593567">
    <property type="component" value="Unassembled WGS sequence"/>
</dbReference>
<gene>
    <name evidence="1" type="ORF">EB796_019769</name>
</gene>
<evidence type="ECO:0000313" key="2">
    <source>
        <dbReference type="Proteomes" id="UP000593567"/>
    </source>
</evidence>
<name>A0A7J7J6Z1_BUGNE</name>